<dbReference type="HOGENOM" id="CLU_2930935_0_0_11"/>
<dbReference type="AlphaFoldDB" id="A0A0H3DAI9"/>
<organism evidence="2 3">
    <name type="scientific">Amycolatopsis mediterranei (strain U-32)</name>
    <dbReference type="NCBI Taxonomy" id="749927"/>
    <lineage>
        <taxon>Bacteria</taxon>
        <taxon>Bacillati</taxon>
        <taxon>Actinomycetota</taxon>
        <taxon>Actinomycetes</taxon>
        <taxon>Pseudonocardiales</taxon>
        <taxon>Pseudonocardiaceae</taxon>
        <taxon>Amycolatopsis</taxon>
    </lineage>
</organism>
<keyword evidence="1" id="KW-1133">Transmembrane helix</keyword>
<keyword evidence="1" id="KW-0812">Transmembrane</keyword>
<reference evidence="2 3" key="1">
    <citation type="journal article" date="2010" name="Cell Res.">
        <title>Complete genome sequence of the rifamycin SV-producing Amycolatopsis mediterranei U32 revealed its genetic characteristics in phylogeny and metabolism.</title>
        <authorList>
            <person name="Zhao W."/>
            <person name="Zhong Y."/>
            <person name="Yuan H."/>
            <person name="Wang J."/>
            <person name="Zheng H."/>
            <person name="Wang Y."/>
            <person name="Cen X."/>
            <person name="Xu F."/>
            <person name="Bai J."/>
            <person name="Han X."/>
            <person name="Lu G."/>
            <person name="Zhu Y."/>
            <person name="Shao Z."/>
            <person name="Yan H."/>
            <person name="Li C."/>
            <person name="Peng N."/>
            <person name="Zhang Z."/>
            <person name="Zhang Y."/>
            <person name="Lin W."/>
            <person name="Fan Y."/>
            <person name="Qin Z."/>
            <person name="Hu Y."/>
            <person name="Zhu B."/>
            <person name="Wang S."/>
            <person name="Ding X."/>
            <person name="Zhao G.P."/>
        </authorList>
    </citation>
    <scope>NUCLEOTIDE SEQUENCE [LARGE SCALE GENOMIC DNA]</scope>
    <source>
        <strain evidence="3">U-32</strain>
    </source>
</reference>
<evidence type="ECO:0008006" key="4">
    <source>
        <dbReference type="Google" id="ProtNLM"/>
    </source>
</evidence>
<evidence type="ECO:0000256" key="1">
    <source>
        <dbReference type="SAM" id="Phobius"/>
    </source>
</evidence>
<feature type="transmembrane region" description="Helical" evidence="1">
    <location>
        <begin position="28"/>
        <end position="45"/>
    </location>
</feature>
<dbReference type="EMBL" id="CP002000">
    <property type="protein sequence ID" value="ADJ47103.1"/>
    <property type="molecule type" value="Genomic_DNA"/>
</dbReference>
<proteinExistence type="predicted"/>
<evidence type="ECO:0000313" key="3">
    <source>
        <dbReference type="Proteomes" id="UP000000328"/>
    </source>
</evidence>
<accession>A0A0H3DAI9</accession>
<gene>
    <name evidence="2" type="ordered locus">AMED_5342</name>
</gene>
<sequence length="60" mass="6039">MIVLVLLLAGCTALMVTGIVQHQPATAILGGALLAFLLWGLITGGPGDDDYWGDAGDGDA</sequence>
<protein>
    <recommendedName>
        <fullName evidence="4">Integral membrane protein</fullName>
    </recommendedName>
</protein>
<dbReference type="Proteomes" id="UP000000328">
    <property type="component" value="Chromosome"/>
</dbReference>
<dbReference type="KEGG" id="amd:AMED_5342"/>
<dbReference type="RefSeq" id="WP_013227163.1">
    <property type="nucleotide sequence ID" value="NC_014318.1"/>
</dbReference>
<name>A0A0H3DAI9_AMYMU</name>
<dbReference type="PATRIC" id="fig|749927.5.peg.5536"/>
<dbReference type="GeneID" id="92873049"/>
<keyword evidence="1" id="KW-0472">Membrane</keyword>
<evidence type="ECO:0000313" key="2">
    <source>
        <dbReference type="EMBL" id="ADJ47103.1"/>
    </source>
</evidence>